<gene>
    <name evidence="2" type="ORF">LKD42_06040</name>
</gene>
<dbReference type="InterPro" id="IPR005835">
    <property type="entry name" value="NTP_transferase_dom"/>
</dbReference>
<accession>A0ABS8EWK6</accession>
<dbReference type="EMBL" id="JAJEQE010000014">
    <property type="protein sequence ID" value="MCC2148812.1"/>
    <property type="molecule type" value="Genomic_DNA"/>
</dbReference>
<evidence type="ECO:0000313" key="3">
    <source>
        <dbReference type="Proteomes" id="UP001299235"/>
    </source>
</evidence>
<reference evidence="2 3" key="1">
    <citation type="submission" date="2021-10" db="EMBL/GenBank/DDBJ databases">
        <title>Anaerobic single-cell dispensing facilitates the cultivation of human gut bacteria.</title>
        <authorList>
            <person name="Afrizal A."/>
        </authorList>
    </citation>
    <scope>NUCLEOTIDE SEQUENCE [LARGE SCALE GENOMIC DNA]</scope>
    <source>
        <strain evidence="2 3">CLA-AA-H246</strain>
    </source>
</reference>
<dbReference type="InterPro" id="IPR029044">
    <property type="entry name" value="Nucleotide-diphossugar_trans"/>
</dbReference>
<keyword evidence="3" id="KW-1185">Reference proteome</keyword>
<feature type="domain" description="Nucleotidyl transferase" evidence="1">
    <location>
        <begin position="6"/>
        <end position="151"/>
    </location>
</feature>
<dbReference type="RefSeq" id="WP_248835122.1">
    <property type="nucleotide sequence ID" value="NZ_JAJEQE010000014.1"/>
</dbReference>
<evidence type="ECO:0000259" key="1">
    <source>
        <dbReference type="Pfam" id="PF00483"/>
    </source>
</evidence>
<comment type="caution">
    <text evidence="2">The sequence shown here is derived from an EMBL/GenBank/DDBJ whole genome shotgun (WGS) entry which is preliminary data.</text>
</comment>
<organism evidence="2 3">
    <name type="scientific">Hominisplanchenecus faecis</name>
    <dbReference type="NCBI Taxonomy" id="2885351"/>
    <lineage>
        <taxon>Bacteria</taxon>
        <taxon>Bacillati</taxon>
        <taxon>Bacillota</taxon>
        <taxon>Clostridia</taxon>
        <taxon>Lachnospirales</taxon>
        <taxon>Lachnospiraceae</taxon>
        <taxon>Hominisplanchenecus</taxon>
    </lineage>
</organism>
<evidence type="ECO:0000313" key="2">
    <source>
        <dbReference type="EMBL" id="MCC2148812.1"/>
    </source>
</evidence>
<dbReference type="SUPFAM" id="SSF53448">
    <property type="entry name" value="Nucleotide-diphospho-sugar transferases"/>
    <property type="match status" value="1"/>
</dbReference>
<sequence>MNTTLLIMAAGIGSRFGTGIKQLEPVDDAGHIIMDYSVHDAIEAGFNHVVFIIRKDIEKEFKEVIGDRIASICSSHNVTVDYAFQDINDIPGALSEDRTKPWGTGQAVLAAKDVIKTPFIVINADDYYGKEGFKVVHEYLVNGGKSCMAGFVLKNTLSDNGGVTRGICKMDEDNNLTEVVETKNIVKTATGAEADGKVIDVDSLVSMNMWGLTPEFLDVLEEGFKEFFEKEVPGNPLKAEYLIPIFIGELLEQGKMSVKVLKTNDTWYGMTYHEDVAAVKDSFKKMLADGVYKADLFSDL</sequence>
<dbReference type="Pfam" id="PF00483">
    <property type="entry name" value="NTP_transferase"/>
    <property type="match status" value="1"/>
</dbReference>
<name>A0ABS8EWK6_9FIRM</name>
<dbReference type="Gene3D" id="3.90.550.10">
    <property type="entry name" value="Spore Coat Polysaccharide Biosynthesis Protein SpsA, Chain A"/>
    <property type="match status" value="1"/>
</dbReference>
<proteinExistence type="predicted"/>
<protein>
    <submittedName>
        <fullName evidence="2">Nucleotidyltransferase</fullName>
    </submittedName>
</protein>
<dbReference type="Proteomes" id="UP001299235">
    <property type="component" value="Unassembled WGS sequence"/>
</dbReference>